<dbReference type="RefSeq" id="WP_011602086.1">
    <property type="nucleotide sequence ID" value="NC_008278.1"/>
</dbReference>
<feature type="region of interest" description="Disordered" evidence="1">
    <location>
        <begin position="131"/>
        <end position="153"/>
    </location>
</feature>
<reference evidence="2 3" key="1">
    <citation type="journal article" date="2007" name="Genome Res.">
        <title>Genome characteristics of facultatively symbiotic Frankia sp. strains reflect host range and host plant biogeography.</title>
        <authorList>
            <person name="Normand P."/>
            <person name="Lapierre P."/>
            <person name="Tisa L.S."/>
            <person name="Gogarten J.P."/>
            <person name="Alloisio N."/>
            <person name="Bagnarol E."/>
            <person name="Bassi C.A."/>
            <person name="Berry A.M."/>
            <person name="Bickhart D.M."/>
            <person name="Choisne N."/>
            <person name="Couloux A."/>
            <person name="Cournoyer B."/>
            <person name="Cruveiller S."/>
            <person name="Daubin V."/>
            <person name="Demange N."/>
            <person name="Francino M.P."/>
            <person name="Goltsman E."/>
            <person name="Huang Y."/>
            <person name="Kopp O.R."/>
            <person name="Labarre L."/>
            <person name="Lapidus A."/>
            <person name="Lavire C."/>
            <person name="Marechal J."/>
            <person name="Martinez M."/>
            <person name="Mastronunzio J.E."/>
            <person name="Mullin B.C."/>
            <person name="Niemann J."/>
            <person name="Pujic P."/>
            <person name="Rawnsley T."/>
            <person name="Rouy Z."/>
            <person name="Schenowitz C."/>
            <person name="Sellstedt A."/>
            <person name="Tavares F."/>
            <person name="Tomkins J.P."/>
            <person name="Vallenet D."/>
            <person name="Valverde C."/>
            <person name="Wall L.G."/>
            <person name="Wang Y."/>
            <person name="Medigue C."/>
            <person name="Benson D.R."/>
        </authorList>
    </citation>
    <scope>NUCLEOTIDE SEQUENCE [LARGE SCALE GENOMIC DNA]</scope>
    <source>
        <strain evidence="3">DSM 45986 / CECT 9034 / ACN14a</strain>
    </source>
</reference>
<evidence type="ECO:0000256" key="1">
    <source>
        <dbReference type="SAM" id="MobiDB-lite"/>
    </source>
</evidence>
<sequence>MTTHHTAGTASCATTAASADSAAPTAELDGREHLRIVCCELGMCEHPHAAERYRRTWGVAVRLADGDREVAAEAIGELYPRLERTFQNGPARHEANLRAFGLRALRHAVVDEFRARRRTWNVEDREVLPDELPEDAAGRGTVPDPADQARGNDPALDAACLDELTRLMFTAAGPRCPRHAGGCPHPEQVFSIAFGTVTAAGLADEYPPRTARRLVAAVAAPTSFPLDAAPQSAAARQAGKRLRDCSRHLLHQVHASVLGAA</sequence>
<feature type="region of interest" description="Disordered" evidence="1">
    <location>
        <begin position="1"/>
        <end position="25"/>
    </location>
</feature>
<accession>Q0RSE3</accession>
<gene>
    <name evidence="2" type="ordered locus">FRAAL0852</name>
</gene>
<keyword evidence="3" id="KW-1185">Reference proteome</keyword>
<name>Q0RSE3_FRAAA</name>
<proteinExistence type="predicted"/>
<protein>
    <submittedName>
        <fullName evidence="2">Sigma factor</fullName>
    </submittedName>
</protein>
<dbReference type="HOGENOM" id="CLU_1064576_0_0_11"/>
<dbReference type="AlphaFoldDB" id="Q0RSE3"/>
<evidence type="ECO:0000313" key="2">
    <source>
        <dbReference type="EMBL" id="CAJ59520.1"/>
    </source>
</evidence>
<dbReference type="KEGG" id="fal:FRAAL0852"/>
<organism evidence="2 3">
    <name type="scientific">Frankia alni (strain DSM 45986 / CECT 9034 / ACN14a)</name>
    <dbReference type="NCBI Taxonomy" id="326424"/>
    <lineage>
        <taxon>Bacteria</taxon>
        <taxon>Bacillati</taxon>
        <taxon>Actinomycetota</taxon>
        <taxon>Actinomycetes</taxon>
        <taxon>Frankiales</taxon>
        <taxon>Frankiaceae</taxon>
        <taxon>Frankia</taxon>
    </lineage>
</organism>
<evidence type="ECO:0000313" key="3">
    <source>
        <dbReference type="Proteomes" id="UP000000657"/>
    </source>
</evidence>
<dbReference type="Proteomes" id="UP000000657">
    <property type="component" value="Chromosome"/>
</dbReference>
<dbReference type="STRING" id="326424.FRAAL0852"/>
<dbReference type="EMBL" id="CT573213">
    <property type="protein sequence ID" value="CAJ59520.1"/>
    <property type="molecule type" value="Genomic_DNA"/>
</dbReference>